<keyword evidence="3" id="KW-1185">Reference proteome</keyword>
<dbReference type="InParanoid" id="A0A2P5FCE3"/>
<accession>A0A2P5FCE3</accession>
<feature type="region of interest" description="Disordered" evidence="1">
    <location>
        <begin position="33"/>
        <end position="56"/>
    </location>
</feature>
<evidence type="ECO:0000313" key="2">
    <source>
        <dbReference type="EMBL" id="PON95460.1"/>
    </source>
</evidence>
<sequence>EPYLTNRKRHGSRPIQGRRIDRIEADALRIQEHGQGPRLALPVGGEGGLRAPPSNQIGPQTQLTLAVADQEHLQHHPIVVHGVGGEAPREELGRGKRRRGGQHIVRVPHLDGGPEARRAQ</sequence>
<dbReference type="EMBL" id="JXTC01000045">
    <property type="protein sequence ID" value="PON95460.1"/>
    <property type="molecule type" value="Genomic_DNA"/>
</dbReference>
<proteinExistence type="predicted"/>
<gene>
    <name evidence="2" type="ORF">TorRG33x02_089820</name>
</gene>
<dbReference type="AlphaFoldDB" id="A0A2P5FCE3"/>
<feature type="compositionally biased region" description="Basic and acidic residues" evidence="1">
    <location>
        <begin position="108"/>
        <end position="120"/>
    </location>
</feature>
<organism evidence="2 3">
    <name type="scientific">Trema orientale</name>
    <name type="common">Charcoal tree</name>
    <name type="synonym">Celtis orientalis</name>
    <dbReference type="NCBI Taxonomy" id="63057"/>
    <lineage>
        <taxon>Eukaryota</taxon>
        <taxon>Viridiplantae</taxon>
        <taxon>Streptophyta</taxon>
        <taxon>Embryophyta</taxon>
        <taxon>Tracheophyta</taxon>
        <taxon>Spermatophyta</taxon>
        <taxon>Magnoliopsida</taxon>
        <taxon>eudicotyledons</taxon>
        <taxon>Gunneridae</taxon>
        <taxon>Pentapetalae</taxon>
        <taxon>rosids</taxon>
        <taxon>fabids</taxon>
        <taxon>Rosales</taxon>
        <taxon>Cannabaceae</taxon>
        <taxon>Trema</taxon>
    </lineage>
</organism>
<feature type="non-terminal residue" evidence="2">
    <location>
        <position position="1"/>
    </location>
</feature>
<comment type="caution">
    <text evidence="2">The sequence shown here is derived from an EMBL/GenBank/DDBJ whole genome shotgun (WGS) entry which is preliminary data.</text>
</comment>
<protein>
    <submittedName>
        <fullName evidence="2">Uncharacterized protein</fullName>
    </submittedName>
</protein>
<reference evidence="3" key="1">
    <citation type="submission" date="2016-06" db="EMBL/GenBank/DDBJ databases">
        <title>Parallel loss of symbiosis genes in relatives of nitrogen-fixing non-legume Parasponia.</title>
        <authorList>
            <person name="Van Velzen R."/>
            <person name="Holmer R."/>
            <person name="Bu F."/>
            <person name="Rutten L."/>
            <person name="Van Zeijl A."/>
            <person name="Liu W."/>
            <person name="Santuari L."/>
            <person name="Cao Q."/>
            <person name="Sharma T."/>
            <person name="Shen D."/>
            <person name="Roswanjaya Y."/>
            <person name="Wardhani T."/>
            <person name="Kalhor M.S."/>
            <person name="Jansen J."/>
            <person name="Van den Hoogen J."/>
            <person name="Gungor B."/>
            <person name="Hartog M."/>
            <person name="Hontelez J."/>
            <person name="Verver J."/>
            <person name="Yang W.-C."/>
            <person name="Schijlen E."/>
            <person name="Repin R."/>
            <person name="Schilthuizen M."/>
            <person name="Schranz E."/>
            <person name="Heidstra R."/>
            <person name="Miyata K."/>
            <person name="Fedorova E."/>
            <person name="Kohlen W."/>
            <person name="Bisseling T."/>
            <person name="Smit S."/>
            <person name="Geurts R."/>
        </authorList>
    </citation>
    <scope>NUCLEOTIDE SEQUENCE [LARGE SCALE GENOMIC DNA]</scope>
    <source>
        <strain evidence="3">cv. RG33-2</strain>
    </source>
</reference>
<feature type="region of interest" description="Disordered" evidence="1">
    <location>
        <begin position="82"/>
        <end position="120"/>
    </location>
</feature>
<name>A0A2P5FCE3_TREOI</name>
<dbReference type="Proteomes" id="UP000237000">
    <property type="component" value="Unassembled WGS sequence"/>
</dbReference>
<evidence type="ECO:0000256" key="1">
    <source>
        <dbReference type="SAM" id="MobiDB-lite"/>
    </source>
</evidence>
<evidence type="ECO:0000313" key="3">
    <source>
        <dbReference type="Proteomes" id="UP000237000"/>
    </source>
</evidence>